<keyword evidence="1" id="KW-0812">Transmembrane</keyword>
<name>A0ABW6DH87_9BACT</name>
<feature type="transmembrane region" description="Helical" evidence="1">
    <location>
        <begin position="346"/>
        <end position="369"/>
    </location>
</feature>
<dbReference type="InterPro" id="IPR011043">
    <property type="entry name" value="Gal_Oxase/kelch_b-propeller"/>
</dbReference>
<accession>A0ABW6DH87</accession>
<gene>
    <name evidence="3" type="ORF">U0R10_09520</name>
</gene>
<keyword evidence="1" id="KW-1133">Transmembrane helix</keyword>
<protein>
    <recommendedName>
        <fullName evidence="5">DUF4350 domain-containing protein</fullName>
    </recommendedName>
</protein>
<organism evidence="3 4">
    <name type="scientific">Aquirufa avitistagni</name>
    <dbReference type="NCBI Taxonomy" id="3104728"/>
    <lineage>
        <taxon>Bacteria</taxon>
        <taxon>Pseudomonadati</taxon>
        <taxon>Bacteroidota</taxon>
        <taxon>Cytophagia</taxon>
        <taxon>Cytophagales</taxon>
        <taxon>Flectobacillaceae</taxon>
        <taxon>Aquirufa</taxon>
    </lineage>
</organism>
<evidence type="ECO:0000256" key="2">
    <source>
        <dbReference type="SAM" id="SignalP"/>
    </source>
</evidence>
<keyword evidence="2" id="KW-0732">Signal</keyword>
<evidence type="ECO:0000313" key="4">
    <source>
        <dbReference type="Proteomes" id="UP001598138"/>
    </source>
</evidence>
<dbReference type="SUPFAM" id="SSF50965">
    <property type="entry name" value="Galactose oxidase, central domain"/>
    <property type="match status" value="1"/>
</dbReference>
<dbReference type="EMBL" id="JBBKXZ010000003">
    <property type="protein sequence ID" value="MFD3394863.1"/>
    <property type="molecule type" value="Genomic_DNA"/>
</dbReference>
<dbReference type="RefSeq" id="WP_377983737.1">
    <property type="nucleotide sequence ID" value="NZ_JBBKXZ010000003.1"/>
</dbReference>
<keyword evidence="1" id="KW-0472">Membrane</keyword>
<evidence type="ECO:0000256" key="1">
    <source>
        <dbReference type="SAM" id="Phobius"/>
    </source>
</evidence>
<comment type="caution">
    <text evidence="3">The sequence shown here is derived from an EMBL/GenBank/DDBJ whole genome shotgun (WGS) entry which is preliminary data.</text>
</comment>
<dbReference type="Proteomes" id="UP001598138">
    <property type="component" value="Unassembled WGS sequence"/>
</dbReference>
<evidence type="ECO:0008006" key="5">
    <source>
        <dbReference type="Google" id="ProtNLM"/>
    </source>
</evidence>
<feature type="signal peptide" evidence="2">
    <location>
        <begin position="1"/>
        <end position="21"/>
    </location>
</feature>
<feature type="chain" id="PRO_5046480562" description="DUF4350 domain-containing protein" evidence="2">
    <location>
        <begin position="22"/>
        <end position="473"/>
    </location>
</feature>
<keyword evidence="4" id="KW-1185">Reference proteome</keyword>
<evidence type="ECO:0000313" key="3">
    <source>
        <dbReference type="EMBL" id="MFD3394863.1"/>
    </source>
</evidence>
<sequence>MRRFGLFFFLLACLISAPIQAQYIKWKEANTSSFLRLDFESQEIYRCTDGINWQFVRKAQFKNVIISDFLSTDRGVNEYPIPNTNQFYLTIHCTGQVYRLDKTTWEFQRIDHTFFRGANCRSFQFMRKGKLYTFGGYGFWQSTNILSEYNFKGGEWNSIQAEGDVPKSITFSPSGYCPTKDRFVTMANSKLNDTELHNTSEYDWNIYEFNFDNREFKIVGEVNLPVIKDFFAKDYSRNYLFNGRYMVMVDLVQHTYNWDSIFIIDVVDGYKVYRWKNPNRIHIRDGHSDESLERLTHLSGDTLVFTNAPTSYPYKTAGYAKIPITQIINESDYLGLITQDTWVNEFWKVGAIFAALIILILAISLVVVLRNRRKKQQLHVLLGENEKQFLDFMLLNYRQGYVSGHQIIAFFGKHKSSPESQRQFRSKLFENFTKAIGLIFPGKEVLDIQTDEKDQRMLVYRLHADMYDRLSRL</sequence>
<proteinExistence type="predicted"/>
<reference evidence="3 4" key="1">
    <citation type="submission" date="2024-03" db="EMBL/GenBank/DDBJ databases">
        <title>Aquirufa genome sequencing.</title>
        <authorList>
            <person name="Pitt A."/>
            <person name="Hahn M.W."/>
        </authorList>
    </citation>
    <scope>NUCLEOTIDE SEQUENCE [LARGE SCALE GENOMIC DNA]</scope>
    <source>
        <strain evidence="3 4">OSTEICH-129V</strain>
    </source>
</reference>